<evidence type="ECO:0000313" key="2">
    <source>
        <dbReference type="Proteomes" id="UP000216605"/>
    </source>
</evidence>
<dbReference type="RefSeq" id="WP_094411974.1">
    <property type="nucleotide sequence ID" value="NZ_NOXV01000128.1"/>
</dbReference>
<organism evidence="1 2">
    <name type="scientific">Flavobacterium cyanobacteriorum</name>
    <dbReference type="NCBI Taxonomy" id="2022802"/>
    <lineage>
        <taxon>Bacteria</taxon>
        <taxon>Pseudomonadati</taxon>
        <taxon>Bacteroidota</taxon>
        <taxon>Flavobacteriia</taxon>
        <taxon>Flavobacteriales</taxon>
        <taxon>Flavobacteriaceae</taxon>
        <taxon>Flavobacterium</taxon>
    </lineage>
</organism>
<dbReference type="EMBL" id="NOXV01000128">
    <property type="protein sequence ID" value="OYQ46019.1"/>
    <property type="molecule type" value="Genomic_DNA"/>
</dbReference>
<gene>
    <name evidence="1" type="ORF">CHU92_01710</name>
</gene>
<proteinExistence type="predicted"/>
<dbReference type="AlphaFoldDB" id="A0A255ZXB2"/>
<reference evidence="1 2" key="1">
    <citation type="submission" date="2017-07" db="EMBL/GenBank/DDBJ databases">
        <title>Flavobacterium cyanobacteriorum sp. nov., isolated from cyanobacterial aggregates in a eutrophic lake.</title>
        <authorList>
            <person name="Cai H."/>
        </authorList>
    </citation>
    <scope>NUCLEOTIDE SEQUENCE [LARGE SCALE GENOMIC DNA]</scope>
    <source>
        <strain evidence="1 2">TH021</strain>
    </source>
</reference>
<name>A0A255ZXB2_9FLAO</name>
<evidence type="ECO:0000313" key="1">
    <source>
        <dbReference type="EMBL" id="OYQ46019.1"/>
    </source>
</evidence>
<dbReference type="Proteomes" id="UP000216605">
    <property type="component" value="Unassembled WGS sequence"/>
</dbReference>
<comment type="caution">
    <text evidence="1">The sequence shown here is derived from an EMBL/GenBank/DDBJ whole genome shotgun (WGS) entry which is preliminary data.</text>
</comment>
<keyword evidence="2" id="KW-1185">Reference proteome</keyword>
<protein>
    <submittedName>
        <fullName evidence="1">Uncharacterized protein</fullName>
    </submittedName>
</protein>
<accession>A0A255ZXB2</accession>
<sequence length="107" mass="12713">MIVDIEDFGIYEFNCLSSIDKKNKRNVVIKDNIINFKILNEESFIKYNKNESGKYELVTYRFDSQLQVLDGYFKNSIFTNKCRKEPTLSFDFSKIKKIDLATYKIIK</sequence>